<proteinExistence type="predicted"/>
<keyword evidence="5" id="KW-1185">Reference proteome</keyword>
<evidence type="ECO:0000313" key="4">
    <source>
        <dbReference type="EMBL" id="TFE67460.1"/>
    </source>
</evidence>
<dbReference type="OrthoDB" id="9804110at2"/>
<dbReference type="AlphaFoldDB" id="A0A4Y8P9P7"/>
<dbReference type="SUPFAM" id="SSF51344">
    <property type="entry name" value="Epsilon subunit of F1F0-ATP synthase N-terminal domain"/>
    <property type="match status" value="1"/>
</dbReference>
<dbReference type="InterPro" id="IPR020546">
    <property type="entry name" value="ATP_synth_F1_dsu/esu_N"/>
</dbReference>
<dbReference type="RefSeq" id="WP_134440547.1">
    <property type="nucleotide sequence ID" value="NZ_LXQC01000154.1"/>
</dbReference>
<evidence type="ECO:0000259" key="3">
    <source>
        <dbReference type="Pfam" id="PF02823"/>
    </source>
</evidence>
<comment type="caution">
    <text evidence="4">The sequence shown here is derived from an EMBL/GenBank/DDBJ whole genome shotgun (WGS) entry which is preliminary data.</text>
</comment>
<protein>
    <recommendedName>
        <fullName evidence="3">ATP synthase F1 complex delta/epsilon subunit N-terminal domain-containing protein</fullName>
    </recommendedName>
</protein>
<dbReference type="GO" id="GO:0015986">
    <property type="term" value="P:proton motive force-driven ATP synthesis"/>
    <property type="evidence" value="ECO:0007669"/>
    <property type="project" value="InterPro"/>
</dbReference>
<dbReference type="EMBL" id="LXQC01000154">
    <property type="protein sequence ID" value="TFE67460.1"/>
    <property type="molecule type" value="Genomic_DNA"/>
</dbReference>
<organism evidence="4 5">
    <name type="scientific">Methylacidiphilum caldifontis</name>
    <dbReference type="NCBI Taxonomy" id="2795386"/>
    <lineage>
        <taxon>Bacteria</taxon>
        <taxon>Pseudomonadati</taxon>
        <taxon>Verrucomicrobiota</taxon>
        <taxon>Methylacidiphilae</taxon>
        <taxon>Methylacidiphilales</taxon>
        <taxon>Methylacidiphilaceae</taxon>
        <taxon>Methylacidiphilum (ex Ratnadevi et al. 2023)</taxon>
    </lineage>
</organism>
<feature type="coiled-coil region" evidence="2">
    <location>
        <begin position="87"/>
        <end position="121"/>
    </location>
</feature>
<dbReference type="GO" id="GO:0045259">
    <property type="term" value="C:proton-transporting ATP synthase complex"/>
    <property type="evidence" value="ECO:0007669"/>
    <property type="project" value="UniProtKB-KW"/>
</dbReference>
<dbReference type="Proteomes" id="UP000297713">
    <property type="component" value="Unassembled WGS sequence"/>
</dbReference>
<keyword evidence="1" id="KW-0139">CF(1)</keyword>
<sequence length="136" mass="16110">MATFELNLIDATKQLSRKDVTLFHGSDHSGQFGIMARHESFMTSLLLGLYWFYVLNDPDPNYLALAGGILYFKKNVLWVVTPHFFVDKDMKRISVNLEQELKKEEQERKEMKQRAKNLEKEMLKRMWEIQKKIPKS</sequence>
<name>A0A4Y8P9P7_9BACT</name>
<reference evidence="4 5" key="1">
    <citation type="submission" date="2016-05" db="EMBL/GenBank/DDBJ databases">
        <title>Diversity and Homogeneity among Thermoacidophilic Verrucomicrobia Methanotrophs Linked with Geographical Origin.</title>
        <authorList>
            <person name="Erikstad H.-A."/>
            <person name="Smestad N.B."/>
            <person name="Ceballos R.M."/>
            <person name="Birkeland N.-K."/>
        </authorList>
    </citation>
    <scope>NUCLEOTIDE SEQUENCE [LARGE SCALE GENOMIC DNA]</scope>
    <source>
        <strain evidence="4 5">Phi</strain>
    </source>
</reference>
<evidence type="ECO:0000313" key="5">
    <source>
        <dbReference type="Proteomes" id="UP000297713"/>
    </source>
</evidence>
<keyword evidence="2" id="KW-0175">Coiled coil</keyword>
<dbReference type="Gene3D" id="2.60.15.10">
    <property type="entry name" value="F0F1 ATP synthase delta/epsilon subunit, N-terminal"/>
    <property type="match status" value="1"/>
</dbReference>
<gene>
    <name evidence="4" type="ORF">A7Q10_01415</name>
</gene>
<feature type="domain" description="ATP synthase F1 complex delta/epsilon subunit N-terminal" evidence="3">
    <location>
        <begin position="4"/>
        <end position="81"/>
    </location>
</feature>
<evidence type="ECO:0000256" key="2">
    <source>
        <dbReference type="SAM" id="Coils"/>
    </source>
</evidence>
<dbReference type="Pfam" id="PF02823">
    <property type="entry name" value="ATP-synt_DE_N"/>
    <property type="match status" value="1"/>
</dbReference>
<evidence type="ECO:0000256" key="1">
    <source>
        <dbReference type="ARBA" id="ARBA00023196"/>
    </source>
</evidence>
<keyword evidence="1" id="KW-0066">ATP synthesis</keyword>
<accession>A0A4Y8P9P7</accession>
<dbReference type="InterPro" id="IPR036771">
    <property type="entry name" value="ATPsynth_dsu/esu_N"/>
</dbReference>